<evidence type="ECO:0000256" key="4">
    <source>
        <dbReference type="ARBA" id="ARBA00022980"/>
    </source>
</evidence>
<feature type="compositionally biased region" description="Basic and acidic residues" evidence="9">
    <location>
        <begin position="201"/>
        <end position="226"/>
    </location>
</feature>
<keyword evidence="6" id="KW-0687">Ribonucleoprotein</keyword>
<feature type="compositionally biased region" description="Basic and acidic residues" evidence="9">
    <location>
        <begin position="48"/>
        <end position="58"/>
    </location>
</feature>
<evidence type="ECO:0000256" key="2">
    <source>
        <dbReference type="ARBA" id="ARBA00011057"/>
    </source>
</evidence>
<evidence type="ECO:0000256" key="3">
    <source>
        <dbReference type="ARBA" id="ARBA00022946"/>
    </source>
</evidence>
<evidence type="ECO:0000256" key="9">
    <source>
        <dbReference type="SAM" id="MobiDB-lite"/>
    </source>
</evidence>
<dbReference type="Pfam" id="PF15433">
    <property type="entry name" value="MRP-S31"/>
    <property type="match status" value="1"/>
</dbReference>
<dbReference type="InterPro" id="IPR026299">
    <property type="entry name" value="MRP-S31"/>
</dbReference>
<comment type="subcellular location">
    <subcellularLocation>
        <location evidence="1">Mitochondrion</location>
    </subcellularLocation>
</comment>
<dbReference type="RefSeq" id="XP_014666658.1">
    <property type="nucleotide sequence ID" value="XM_014811172.1"/>
</dbReference>
<name>A0ABM1E387_PRICU</name>
<feature type="region of interest" description="Disordered" evidence="9">
    <location>
        <begin position="201"/>
        <end position="236"/>
    </location>
</feature>
<gene>
    <name evidence="11" type="primary">LOC106808447</name>
</gene>
<keyword evidence="5" id="KW-0496">Mitochondrion</keyword>
<feature type="compositionally biased region" description="Polar residues" evidence="9">
    <location>
        <begin position="88"/>
        <end position="101"/>
    </location>
</feature>
<evidence type="ECO:0000313" key="11">
    <source>
        <dbReference type="RefSeq" id="XP_014666658.1"/>
    </source>
</evidence>
<keyword evidence="4" id="KW-0689">Ribosomal protein</keyword>
<dbReference type="Proteomes" id="UP000695022">
    <property type="component" value="Unplaced"/>
</dbReference>
<keyword evidence="3" id="KW-0809">Transit peptide</keyword>
<evidence type="ECO:0000256" key="1">
    <source>
        <dbReference type="ARBA" id="ARBA00004173"/>
    </source>
</evidence>
<organism evidence="10 11">
    <name type="scientific">Priapulus caudatus</name>
    <name type="common">Priapulid worm</name>
    <dbReference type="NCBI Taxonomy" id="37621"/>
    <lineage>
        <taxon>Eukaryota</taxon>
        <taxon>Metazoa</taxon>
        <taxon>Ecdysozoa</taxon>
        <taxon>Scalidophora</taxon>
        <taxon>Priapulida</taxon>
        <taxon>Priapulimorpha</taxon>
        <taxon>Priapulimorphida</taxon>
        <taxon>Priapulidae</taxon>
        <taxon>Priapulus</taxon>
    </lineage>
</organism>
<keyword evidence="10" id="KW-1185">Reference proteome</keyword>
<evidence type="ECO:0000313" key="10">
    <source>
        <dbReference type="Proteomes" id="UP000695022"/>
    </source>
</evidence>
<evidence type="ECO:0000256" key="8">
    <source>
        <dbReference type="ARBA" id="ARBA00035363"/>
    </source>
</evidence>
<feature type="compositionally biased region" description="Basic and acidic residues" evidence="9">
    <location>
        <begin position="67"/>
        <end position="80"/>
    </location>
</feature>
<evidence type="ECO:0000256" key="6">
    <source>
        <dbReference type="ARBA" id="ARBA00023274"/>
    </source>
</evidence>
<accession>A0ABM1E387</accession>
<sequence>MSAPFTRCVLQSKFNLIDVIQANRVFQAVVVNHTTRERHVHATTRAFSSKDGEDKKYSSDPSTNQESKGKHDGKKSKSDLADLLGSMKVTTNTDGTGASEQKPSKKLKLAHPPPKTKAARMEAGVFTEKKHEPSNLKDVKDWILEPQLLSAVRKVAESLPGDTQNTESELITKLRDHSAATAGAKSDVNLSSLFVGMKIDREAPKRRSRQPSRDDVTDRPDAERRPGFGRSLVPTRPTRKLYPKVEERKEIDLFGASPLNIFKVPETPEERVSEEWDIWEEYNNRALKDAVTYSPANAFVEQIQWTECGKLWPFPIDNQIGLEEEENVGFHEHVFLDHLLADFPKRGPVRHFMELVINGLSKNPYMTVAEKREHVDWFRRYFEAKEEVIHSAIEVA</sequence>
<comment type="similarity">
    <text evidence="2">Belongs to the mitochondrion-specific ribosomal protein mS31 family.</text>
</comment>
<dbReference type="PANTHER" id="PTHR13231">
    <property type="entry name" value="MITOCHONDRIAL RIBOSOMAL PROTEIN S31"/>
    <property type="match status" value="1"/>
</dbReference>
<proteinExistence type="inferred from homology"/>
<evidence type="ECO:0000256" key="7">
    <source>
        <dbReference type="ARBA" id="ARBA00035133"/>
    </source>
</evidence>
<feature type="region of interest" description="Disordered" evidence="9">
    <location>
        <begin position="41"/>
        <end position="118"/>
    </location>
</feature>
<reference evidence="11" key="1">
    <citation type="submission" date="2025-08" db="UniProtKB">
        <authorList>
            <consortium name="RefSeq"/>
        </authorList>
    </citation>
    <scope>IDENTIFICATION</scope>
</reference>
<dbReference type="PANTHER" id="PTHR13231:SF3">
    <property type="entry name" value="SMALL RIBOSOMAL SUBUNIT PROTEIN MS31"/>
    <property type="match status" value="1"/>
</dbReference>
<protein>
    <recommendedName>
        <fullName evidence="7">Small ribosomal subunit protein mS31</fullName>
    </recommendedName>
    <alternativeName>
        <fullName evidence="8">28S ribosomal protein S31, mitochondrial</fullName>
    </alternativeName>
</protein>
<evidence type="ECO:0000256" key="5">
    <source>
        <dbReference type="ARBA" id="ARBA00023128"/>
    </source>
</evidence>
<dbReference type="GeneID" id="106808447"/>